<dbReference type="Pfam" id="PF00293">
    <property type="entry name" value="NUDIX"/>
    <property type="match status" value="1"/>
</dbReference>
<accession>A0ABV1IGA9</accession>
<sequence>MDSPEVPASVRDALAPDPALAEKVVGAQSLAQTPVFVAERLEVQTADGARAPRFIARHHGGVGVVAVREGRVCLVRQYRCALDRVTLEIPAGRLEPGEEPRVAAGRELAEETGLVASGLRHLVRVYGSPGFTDEKTDVFLATGLAQGPACPDEGEFLRVVWLPATDVVRAVLVGAIQDSKTVCGVLAARAAGVLK</sequence>
<proteinExistence type="inferred from homology"/>
<dbReference type="PROSITE" id="PS00893">
    <property type="entry name" value="NUDIX_BOX"/>
    <property type="match status" value="1"/>
</dbReference>
<evidence type="ECO:0000256" key="3">
    <source>
        <dbReference type="ARBA" id="ARBA00022801"/>
    </source>
</evidence>
<dbReference type="EMBL" id="JBBNGS010000010">
    <property type="protein sequence ID" value="MEQ2637936.1"/>
    <property type="molecule type" value="Genomic_DNA"/>
</dbReference>
<dbReference type="InterPro" id="IPR015797">
    <property type="entry name" value="NUDIX_hydrolase-like_dom_sf"/>
</dbReference>
<comment type="cofactor">
    <cofactor evidence="1">
        <name>Mg(2+)</name>
        <dbReference type="ChEBI" id="CHEBI:18420"/>
    </cofactor>
</comment>
<dbReference type="Proteomes" id="UP001478817">
    <property type="component" value="Unassembled WGS sequence"/>
</dbReference>
<dbReference type="EMBL" id="JBBNGS010000010">
    <property type="protein sequence ID" value="MEQ2637941.1"/>
    <property type="molecule type" value="Genomic_DNA"/>
</dbReference>
<evidence type="ECO:0000313" key="6">
    <source>
        <dbReference type="EMBL" id="MEQ2637936.1"/>
    </source>
</evidence>
<evidence type="ECO:0000313" key="7">
    <source>
        <dbReference type="EMBL" id="MEQ2637941.1"/>
    </source>
</evidence>
<dbReference type="EC" id="3.6.-.-" evidence="7"/>
<evidence type="ECO:0000313" key="8">
    <source>
        <dbReference type="Proteomes" id="UP001478817"/>
    </source>
</evidence>
<dbReference type="PANTHER" id="PTHR11839">
    <property type="entry name" value="UDP/ADP-SUGAR PYROPHOSPHATASE"/>
    <property type="match status" value="1"/>
</dbReference>
<dbReference type="InterPro" id="IPR000086">
    <property type="entry name" value="NUDIX_hydrolase_dom"/>
</dbReference>
<evidence type="ECO:0000256" key="4">
    <source>
        <dbReference type="RuleBase" id="RU003476"/>
    </source>
</evidence>
<protein>
    <submittedName>
        <fullName evidence="7">NUDIX hydrolase</fullName>
        <ecNumber evidence="7">3.6.-.-</ecNumber>
    </submittedName>
</protein>
<gene>
    <name evidence="6" type="ORF">AAAT05_06225</name>
    <name evidence="7" type="ORF">AAAT05_06260</name>
</gene>
<comment type="caution">
    <text evidence="7">The sequence shown here is derived from an EMBL/GenBank/DDBJ whole genome shotgun (WGS) entry which is preliminary data.</text>
</comment>
<feature type="domain" description="Nudix hydrolase" evidence="5">
    <location>
        <begin position="57"/>
        <end position="189"/>
    </location>
</feature>
<dbReference type="SUPFAM" id="SSF55811">
    <property type="entry name" value="Nudix"/>
    <property type="match status" value="1"/>
</dbReference>
<evidence type="ECO:0000259" key="5">
    <source>
        <dbReference type="PROSITE" id="PS51462"/>
    </source>
</evidence>
<dbReference type="InterPro" id="IPR020084">
    <property type="entry name" value="NUDIX_hydrolase_CS"/>
</dbReference>
<name>A0ABV1IGA9_9ACTN</name>
<keyword evidence="8" id="KW-1185">Reference proteome</keyword>
<reference evidence="7 8" key="1">
    <citation type="submission" date="2024-04" db="EMBL/GenBank/DDBJ databases">
        <title>Human intestinal bacterial collection.</title>
        <authorList>
            <person name="Pauvert C."/>
            <person name="Hitch T.C.A."/>
            <person name="Clavel T."/>
        </authorList>
    </citation>
    <scope>NUCLEOTIDE SEQUENCE [LARGE SCALE GENOMIC DNA]</scope>
    <source>
        <strain evidence="7 8">CLA-AA-H197</strain>
    </source>
</reference>
<dbReference type="RefSeq" id="WP_349182547.1">
    <property type="nucleotide sequence ID" value="NZ_JBBNGS010000010.1"/>
</dbReference>
<comment type="similarity">
    <text evidence="2 4">Belongs to the Nudix hydrolase family.</text>
</comment>
<evidence type="ECO:0000256" key="2">
    <source>
        <dbReference type="ARBA" id="ARBA00005582"/>
    </source>
</evidence>
<dbReference type="PROSITE" id="PS51462">
    <property type="entry name" value="NUDIX"/>
    <property type="match status" value="1"/>
</dbReference>
<dbReference type="CDD" id="cd03424">
    <property type="entry name" value="NUDIX_ADPRase_Nudt5_UGPPase_Nudt14"/>
    <property type="match status" value="1"/>
</dbReference>
<dbReference type="Gene3D" id="3.90.79.10">
    <property type="entry name" value="Nucleoside Triphosphate Pyrophosphohydrolase"/>
    <property type="match status" value="1"/>
</dbReference>
<dbReference type="InterPro" id="IPR020476">
    <property type="entry name" value="Nudix_hydrolase"/>
</dbReference>
<dbReference type="PANTHER" id="PTHR11839:SF18">
    <property type="entry name" value="NUDIX HYDROLASE DOMAIN-CONTAINING PROTEIN"/>
    <property type="match status" value="1"/>
</dbReference>
<organism evidence="7 8">
    <name type="scientific">Paratractidigestivibacter faecalis</name>
    <dbReference type="NCBI Taxonomy" id="2292441"/>
    <lineage>
        <taxon>Bacteria</taxon>
        <taxon>Bacillati</taxon>
        <taxon>Actinomycetota</taxon>
        <taxon>Coriobacteriia</taxon>
        <taxon>Coriobacteriales</taxon>
        <taxon>Atopobiaceae</taxon>
        <taxon>Paratractidigestivibacter</taxon>
    </lineage>
</organism>
<evidence type="ECO:0000256" key="1">
    <source>
        <dbReference type="ARBA" id="ARBA00001946"/>
    </source>
</evidence>
<dbReference type="PRINTS" id="PR00502">
    <property type="entry name" value="NUDIXFAMILY"/>
</dbReference>
<keyword evidence="3 4" id="KW-0378">Hydrolase</keyword>
<dbReference type="GO" id="GO:0016787">
    <property type="term" value="F:hydrolase activity"/>
    <property type="evidence" value="ECO:0007669"/>
    <property type="project" value="UniProtKB-KW"/>
</dbReference>